<feature type="compositionally biased region" description="Low complexity" evidence="1">
    <location>
        <begin position="58"/>
        <end position="70"/>
    </location>
</feature>
<dbReference type="Proteomes" id="UP000821866">
    <property type="component" value="Chromosome 1"/>
</dbReference>
<dbReference type="AlphaFoldDB" id="A0A9J6EVP3"/>
<gene>
    <name evidence="2" type="ORF">HPB51_001516</name>
</gene>
<organism evidence="2 3">
    <name type="scientific">Rhipicephalus microplus</name>
    <name type="common">Cattle tick</name>
    <name type="synonym">Boophilus microplus</name>
    <dbReference type="NCBI Taxonomy" id="6941"/>
    <lineage>
        <taxon>Eukaryota</taxon>
        <taxon>Metazoa</taxon>
        <taxon>Ecdysozoa</taxon>
        <taxon>Arthropoda</taxon>
        <taxon>Chelicerata</taxon>
        <taxon>Arachnida</taxon>
        <taxon>Acari</taxon>
        <taxon>Parasitiformes</taxon>
        <taxon>Ixodida</taxon>
        <taxon>Ixodoidea</taxon>
        <taxon>Ixodidae</taxon>
        <taxon>Rhipicephalinae</taxon>
        <taxon>Rhipicephalus</taxon>
        <taxon>Boophilus</taxon>
    </lineage>
</organism>
<reference evidence="2" key="1">
    <citation type="journal article" date="2020" name="Cell">
        <title>Large-Scale Comparative Analyses of Tick Genomes Elucidate Their Genetic Diversity and Vector Capacities.</title>
        <authorList>
            <consortium name="Tick Genome and Microbiome Consortium (TIGMIC)"/>
            <person name="Jia N."/>
            <person name="Wang J."/>
            <person name="Shi W."/>
            <person name="Du L."/>
            <person name="Sun Y."/>
            <person name="Zhan W."/>
            <person name="Jiang J.F."/>
            <person name="Wang Q."/>
            <person name="Zhang B."/>
            <person name="Ji P."/>
            <person name="Bell-Sakyi L."/>
            <person name="Cui X.M."/>
            <person name="Yuan T.T."/>
            <person name="Jiang B.G."/>
            <person name="Yang W.F."/>
            <person name="Lam T.T."/>
            <person name="Chang Q.C."/>
            <person name="Ding S.J."/>
            <person name="Wang X.J."/>
            <person name="Zhu J.G."/>
            <person name="Ruan X.D."/>
            <person name="Zhao L."/>
            <person name="Wei J.T."/>
            <person name="Ye R.Z."/>
            <person name="Que T.C."/>
            <person name="Du C.H."/>
            <person name="Zhou Y.H."/>
            <person name="Cheng J.X."/>
            <person name="Dai P.F."/>
            <person name="Guo W.B."/>
            <person name="Han X.H."/>
            <person name="Huang E.J."/>
            <person name="Li L.F."/>
            <person name="Wei W."/>
            <person name="Gao Y.C."/>
            <person name="Liu J.Z."/>
            <person name="Shao H.Z."/>
            <person name="Wang X."/>
            <person name="Wang C.C."/>
            <person name="Yang T.C."/>
            <person name="Huo Q.B."/>
            <person name="Li W."/>
            <person name="Chen H.Y."/>
            <person name="Chen S.E."/>
            <person name="Zhou L.G."/>
            <person name="Ni X.B."/>
            <person name="Tian J.H."/>
            <person name="Sheng Y."/>
            <person name="Liu T."/>
            <person name="Pan Y.S."/>
            <person name="Xia L.Y."/>
            <person name="Li J."/>
            <person name="Zhao F."/>
            <person name="Cao W.C."/>
        </authorList>
    </citation>
    <scope>NUCLEOTIDE SEQUENCE</scope>
    <source>
        <strain evidence="2">Rmic-2018</strain>
    </source>
</reference>
<sequence>MSTPIPALQSSEFEWGDVSRRRQRRYRSGLGHGQMKCRRPNACTPHVNGQLNQFGETSVSSIDGVDSVDSVAEDEVRADESTEKSVRAAGSRQTKSEQTAKSRRIHGADKTRADESTEDGASVAGSSQNVVRHPVNSGRTLWIQLFSEEDEEESVPRGKRRCTRHLFPRRPTQLLHPASA</sequence>
<feature type="compositionally biased region" description="Basic residues" evidence="1">
    <location>
        <begin position="157"/>
        <end position="168"/>
    </location>
</feature>
<dbReference type="EMBL" id="JABSTU010000001">
    <property type="protein sequence ID" value="KAH8038402.1"/>
    <property type="molecule type" value="Genomic_DNA"/>
</dbReference>
<protein>
    <submittedName>
        <fullName evidence="2">Uncharacterized protein</fullName>
    </submittedName>
</protein>
<reference evidence="2" key="2">
    <citation type="submission" date="2021-09" db="EMBL/GenBank/DDBJ databases">
        <authorList>
            <person name="Jia N."/>
            <person name="Wang J."/>
            <person name="Shi W."/>
            <person name="Du L."/>
            <person name="Sun Y."/>
            <person name="Zhan W."/>
            <person name="Jiang J."/>
            <person name="Wang Q."/>
            <person name="Zhang B."/>
            <person name="Ji P."/>
            <person name="Sakyi L.B."/>
            <person name="Cui X."/>
            <person name="Yuan T."/>
            <person name="Jiang B."/>
            <person name="Yang W."/>
            <person name="Lam T.T.-Y."/>
            <person name="Chang Q."/>
            <person name="Ding S."/>
            <person name="Wang X."/>
            <person name="Zhu J."/>
            <person name="Ruan X."/>
            <person name="Zhao L."/>
            <person name="Wei J."/>
            <person name="Que T."/>
            <person name="Du C."/>
            <person name="Cheng J."/>
            <person name="Dai P."/>
            <person name="Han X."/>
            <person name="Huang E."/>
            <person name="Gao Y."/>
            <person name="Liu J."/>
            <person name="Shao H."/>
            <person name="Ye R."/>
            <person name="Li L."/>
            <person name="Wei W."/>
            <person name="Wang X."/>
            <person name="Wang C."/>
            <person name="Huo Q."/>
            <person name="Li W."/>
            <person name="Guo W."/>
            <person name="Chen H."/>
            <person name="Chen S."/>
            <person name="Zhou L."/>
            <person name="Zhou L."/>
            <person name="Ni X."/>
            <person name="Tian J."/>
            <person name="Zhou Y."/>
            <person name="Sheng Y."/>
            <person name="Liu T."/>
            <person name="Pan Y."/>
            <person name="Xia L."/>
            <person name="Li J."/>
            <person name="Zhao F."/>
            <person name="Cao W."/>
        </authorList>
    </citation>
    <scope>NUCLEOTIDE SEQUENCE</scope>
    <source>
        <strain evidence="2">Rmic-2018</strain>
        <tissue evidence="2">Larvae</tissue>
    </source>
</reference>
<feature type="compositionally biased region" description="Basic and acidic residues" evidence="1">
    <location>
        <begin position="74"/>
        <end position="86"/>
    </location>
</feature>
<feature type="region of interest" description="Disordered" evidence="1">
    <location>
        <begin position="25"/>
        <end position="132"/>
    </location>
</feature>
<feature type="compositionally biased region" description="Polar residues" evidence="1">
    <location>
        <begin position="47"/>
        <end position="57"/>
    </location>
</feature>
<evidence type="ECO:0000313" key="3">
    <source>
        <dbReference type="Proteomes" id="UP000821866"/>
    </source>
</evidence>
<proteinExistence type="predicted"/>
<name>A0A9J6EVP3_RHIMP</name>
<evidence type="ECO:0000256" key="1">
    <source>
        <dbReference type="SAM" id="MobiDB-lite"/>
    </source>
</evidence>
<accession>A0A9J6EVP3</accession>
<feature type="compositionally biased region" description="Basic and acidic residues" evidence="1">
    <location>
        <begin position="94"/>
        <end position="115"/>
    </location>
</feature>
<evidence type="ECO:0000313" key="2">
    <source>
        <dbReference type="EMBL" id="KAH8038402.1"/>
    </source>
</evidence>
<feature type="region of interest" description="Disordered" evidence="1">
    <location>
        <begin position="149"/>
        <end position="180"/>
    </location>
</feature>
<comment type="caution">
    <text evidence="2">The sequence shown here is derived from an EMBL/GenBank/DDBJ whole genome shotgun (WGS) entry which is preliminary data.</text>
</comment>
<keyword evidence="3" id="KW-1185">Reference proteome</keyword>